<evidence type="ECO:0000313" key="6">
    <source>
        <dbReference type="EMBL" id="CAA9501153.1"/>
    </source>
</evidence>
<organism evidence="6">
    <name type="scientific">uncultured Solirubrobacteraceae bacterium</name>
    <dbReference type="NCBI Taxonomy" id="1162706"/>
    <lineage>
        <taxon>Bacteria</taxon>
        <taxon>Bacillati</taxon>
        <taxon>Actinomycetota</taxon>
        <taxon>Thermoleophilia</taxon>
        <taxon>Solirubrobacterales</taxon>
        <taxon>Solirubrobacteraceae</taxon>
        <taxon>environmental samples</taxon>
    </lineage>
</organism>
<dbReference type="Gene3D" id="3.90.1150.10">
    <property type="entry name" value="Aspartate Aminotransferase, domain 1"/>
    <property type="match status" value="1"/>
</dbReference>
<comment type="similarity">
    <text evidence="2 5">Belongs to the DegT/DnrJ/EryC1 family.</text>
</comment>
<dbReference type="CDD" id="cd00616">
    <property type="entry name" value="AHBA_syn"/>
    <property type="match status" value="1"/>
</dbReference>
<feature type="modified residue" description="N6-(pyridoxal phosphate)lysine" evidence="4">
    <location>
        <position position="196"/>
    </location>
</feature>
<keyword evidence="1 4" id="KW-0663">Pyridoxal phosphate</keyword>
<name>A0A6J4SJN4_9ACTN</name>
<dbReference type="InterPro" id="IPR015422">
    <property type="entry name" value="PyrdxlP-dep_Trfase_small"/>
</dbReference>
<dbReference type="PIRSF" id="PIRSF000390">
    <property type="entry name" value="PLP_StrS"/>
    <property type="match status" value="1"/>
</dbReference>
<evidence type="ECO:0000256" key="4">
    <source>
        <dbReference type="PIRSR" id="PIRSR000390-2"/>
    </source>
</evidence>
<gene>
    <name evidence="6" type="ORF">AVDCRST_MAG67-2002</name>
</gene>
<dbReference type="GO" id="GO:0008483">
    <property type="term" value="F:transaminase activity"/>
    <property type="evidence" value="ECO:0007669"/>
    <property type="project" value="UniProtKB-KW"/>
</dbReference>
<dbReference type="InterPro" id="IPR000653">
    <property type="entry name" value="DegT/StrS_aminotransferase"/>
</dbReference>
<evidence type="ECO:0000256" key="2">
    <source>
        <dbReference type="ARBA" id="ARBA00037999"/>
    </source>
</evidence>
<dbReference type="GO" id="GO:0030170">
    <property type="term" value="F:pyridoxal phosphate binding"/>
    <property type="evidence" value="ECO:0007669"/>
    <property type="project" value="TreeGrafter"/>
</dbReference>
<dbReference type="GO" id="GO:0000271">
    <property type="term" value="P:polysaccharide biosynthetic process"/>
    <property type="evidence" value="ECO:0007669"/>
    <property type="project" value="TreeGrafter"/>
</dbReference>
<dbReference type="PANTHER" id="PTHR30244:SF36">
    <property type="entry name" value="3-OXO-GLUCOSE-6-PHOSPHATE:GLUTAMATE AMINOTRANSFERASE"/>
    <property type="match status" value="1"/>
</dbReference>
<dbReference type="InterPro" id="IPR015424">
    <property type="entry name" value="PyrdxlP-dep_Trfase"/>
</dbReference>
<dbReference type="EMBL" id="CADCVQ010000081">
    <property type="protein sequence ID" value="CAA9501153.1"/>
    <property type="molecule type" value="Genomic_DNA"/>
</dbReference>
<reference evidence="6" key="1">
    <citation type="submission" date="2020-02" db="EMBL/GenBank/DDBJ databases">
        <authorList>
            <person name="Meier V. D."/>
        </authorList>
    </citation>
    <scope>NUCLEOTIDE SEQUENCE</scope>
    <source>
        <strain evidence="6">AVDCRST_MAG67</strain>
    </source>
</reference>
<dbReference type="InterPro" id="IPR015421">
    <property type="entry name" value="PyrdxlP-dep_Trfase_major"/>
</dbReference>
<dbReference type="SUPFAM" id="SSF53383">
    <property type="entry name" value="PLP-dependent transferases"/>
    <property type="match status" value="1"/>
</dbReference>
<dbReference type="Gene3D" id="3.40.640.10">
    <property type="entry name" value="Type I PLP-dependent aspartate aminotransferase-like (Major domain)"/>
    <property type="match status" value="1"/>
</dbReference>
<evidence type="ECO:0000256" key="3">
    <source>
        <dbReference type="PIRSR" id="PIRSR000390-1"/>
    </source>
</evidence>
<evidence type="ECO:0000256" key="1">
    <source>
        <dbReference type="ARBA" id="ARBA00022898"/>
    </source>
</evidence>
<sequence length="380" mass="39861">MVRRAATVVSDALPLFDLARRWSLEREDALAAFERIASAGAFSLGKDLAAFEAEFAAFCGTAHCVGVANGTVALELALRGCGAGPGSEVVTVAHTFVATVEAIAATGATPVLVDIDAATRTLDPAALEAALGPRTTAVVPVHLYGRPADMAAIRAICAPRGVPVVEDAAQAHGARLGERRAGALGTAGSFSFYPTKNLGAMGDGGAVTTDDDEIAALVRSLRHHGSAPGDANRHVYAGGTERLDNLQAALLRLRLRLLDDENAQRRAIADRYRAGLRGLPLTLPPEDASDMTSVSHLFVIETDHRDALRAALAEDGIATGVHYPTPVHMQPAWRHLGYGPGDLPTSERAARRVLSLPIFPGMDNAEVERVCAAVQRALTI</sequence>
<feature type="active site" description="Proton acceptor" evidence="3">
    <location>
        <position position="196"/>
    </location>
</feature>
<dbReference type="PANTHER" id="PTHR30244">
    <property type="entry name" value="TRANSAMINASE"/>
    <property type="match status" value="1"/>
</dbReference>
<dbReference type="Pfam" id="PF01041">
    <property type="entry name" value="DegT_DnrJ_EryC1"/>
    <property type="match status" value="1"/>
</dbReference>
<keyword evidence="6" id="KW-0808">Transferase</keyword>
<proteinExistence type="inferred from homology"/>
<accession>A0A6J4SJN4</accession>
<dbReference type="AlphaFoldDB" id="A0A6J4SJN4"/>
<evidence type="ECO:0000256" key="5">
    <source>
        <dbReference type="RuleBase" id="RU004508"/>
    </source>
</evidence>
<keyword evidence="6" id="KW-0032">Aminotransferase</keyword>
<protein>
    <submittedName>
        <fullName evidence="6">Bacillosamine/Legionaminic acid biosynthesis aminotransferase PglE 4-keto-6-deoxy-N-Acetyl-D-hexosaminyl-(Lipid carrier) aminotransferase</fullName>
    </submittedName>
</protein>